<proteinExistence type="predicted"/>
<sequence length="59" mass="7073">MSFHEYHLAEKVSKIRARKEKYYWGVNNLKLNKIKKILQEEIKNECRKGPCNNVPRGKN</sequence>
<reference evidence="1" key="1">
    <citation type="journal article" date="2015" name="Nature">
        <title>Complex archaea that bridge the gap between prokaryotes and eukaryotes.</title>
        <authorList>
            <person name="Spang A."/>
            <person name="Saw J.H."/>
            <person name="Jorgensen S.L."/>
            <person name="Zaremba-Niedzwiedzka K."/>
            <person name="Martijn J."/>
            <person name="Lind A.E."/>
            <person name="van Eijk R."/>
            <person name="Schleper C."/>
            <person name="Guy L."/>
            <person name="Ettema T.J."/>
        </authorList>
    </citation>
    <scope>NUCLEOTIDE SEQUENCE</scope>
</reference>
<dbReference type="EMBL" id="LAZR01000825">
    <property type="protein sequence ID" value="KKN56954.1"/>
    <property type="molecule type" value="Genomic_DNA"/>
</dbReference>
<gene>
    <name evidence="1" type="ORF">LCGC14_0566760</name>
</gene>
<protein>
    <submittedName>
        <fullName evidence="1">Uncharacterized protein</fullName>
    </submittedName>
</protein>
<evidence type="ECO:0000313" key="1">
    <source>
        <dbReference type="EMBL" id="KKN56954.1"/>
    </source>
</evidence>
<dbReference type="AlphaFoldDB" id="A0A0F9RQI5"/>
<organism evidence="1">
    <name type="scientific">marine sediment metagenome</name>
    <dbReference type="NCBI Taxonomy" id="412755"/>
    <lineage>
        <taxon>unclassified sequences</taxon>
        <taxon>metagenomes</taxon>
        <taxon>ecological metagenomes</taxon>
    </lineage>
</organism>
<accession>A0A0F9RQI5</accession>
<name>A0A0F9RQI5_9ZZZZ</name>
<comment type="caution">
    <text evidence="1">The sequence shown here is derived from an EMBL/GenBank/DDBJ whole genome shotgun (WGS) entry which is preliminary data.</text>
</comment>